<reference evidence="10 11" key="1">
    <citation type="submission" date="2018-07" db="EMBL/GenBank/DDBJ databases">
        <title>Whole genome Sequencing of Pseudoxanthomonas gei KCTC 32298 (T).</title>
        <authorList>
            <person name="Kumar S."/>
            <person name="Bansal K."/>
            <person name="Kaur A."/>
            <person name="Patil P."/>
            <person name="Sharma S."/>
            <person name="Patil P.B."/>
        </authorList>
    </citation>
    <scope>NUCLEOTIDE SEQUENCE [LARGE SCALE GENOMIC DNA]</scope>
    <source>
        <strain evidence="10 11">KCTC 32298</strain>
    </source>
</reference>
<proteinExistence type="inferred from homology"/>
<organism evidence="10 11">
    <name type="scientific">Pseudoxanthomonas gei</name>
    <dbReference type="NCBI Taxonomy" id="1383030"/>
    <lineage>
        <taxon>Bacteria</taxon>
        <taxon>Pseudomonadati</taxon>
        <taxon>Pseudomonadota</taxon>
        <taxon>Gammaproteobacteria</taxon>
        <taxon>Lysobacterales</taxon>
        <taxon>Lysobacteraceae</taxon>
        <taxon>Pseudoxanthomonas</taxon>
    </lineage>
</organism>
<dbReference type="InterPro" id="IPR003738">
    <property type="entry name" value="SRAP"/>
</dbReference>
<evidence type="ECO:0000256" key="5">
    <source>
        <dbReference type="ARBA" id="ARBA00023124"/>
    </source>
</evidence>
<dbReference type="EC" id="3.4.-.-" evidence="8"/>
<dbReference type="EMBL" id="QOVG01000010">
    <property type="protein sequence ID" value="NDK39962.1"/>
    <property type="molecule type" value="Genomic_DNA"/>
</dbReference>
<keyword evidence="4 8" id="KW-0378">Hydrolase</keyword>
<keyword evidence="11" id="KW-1185">Reference proteome</keyword>
<sequence length="240" mass="27281">MRRFVQAFSAGDGFAAEFPATLREALASAPDRYNIAVRKPASVIVLEGDTPVVKEFQWGLIPRWSKTAETPYTTVTARLERAAHSRLFKQAWETRHCVVPLNGYYKWDRTVKPARPYFIQSGDGHALMVAGLWECWEKGGTPLCSFSVLTHANAAIPPPLVADGPVFLPPDRWLRWLDPQRWFARHFLLNSEQPVLEAYAVSRAIRDPQRDDYLLLEPADPLEADEALEQDEDEFNEEDS</sequence>
<keyword evidence="3" id="KW-0227">DNA damage</keyword>
<dbReference type="Gene3D" id="3.90.1680.10">
    <property type="entry name" value="SOS response associated peptidase-like"/>
    <property type="match status" value="1"/>
</dbReference>
<dbReference type="Pfam" id="PF02586">
    <property type="entry name" value="SRAP"/>
    <property type="match status" value="1"/>
</dbReference>
<evidence type="ECO:0000313" key="10">
    <source>
        <dbReference type="EMBL" id="NDK39962.1"/>
    </source>
</evidence>
<keyword evidence="2 8" id="KW-0645">Protease</keyword>
<dbReference type="PANTHER" id="PTHR13604">
    <property type="entry name" value="DC12-RELATED"/>
    <property type="match status" value="1"/>
</dbReference>
<comment type="similarity">
    <text evidence="1 8">Belongs to the SOS response-associated peptidase family.</text>
</comment>
<name>A0ABX0AED4_9GAMM</name>
<protein>
    <recommendedName>
        <fullName evidence="8">Abasic site processing protein</fullName>
        <ecNumber evidence="8">3.4.-.-</ecNumber>
    </recommendedName>
</protein>
<evidence type="ECO:0000256" key="9">
    <source>
        <dbReference type="SAM" id="MobiDB-lite"/>
    </source>
</evidence>
<evidence type="ECO:0000256" key="1">
    <source>
        <dbReference type="ARBA" id="ARBA00008136"/>
    </source>
</evidence>
<evidence type="ECO:0000256" key="4">
    <source>
        <dbReference type="ARBA" id="ARBA00022801"/>
    </source>
</evidence>
<evidence type="ECO:0000256" key="7">
    <source>
        <dbReference type="ARBA" id="ARBA00023239"/>
    </source>
</evidence>
<dbReference type="RefSeq" id="WP_162350620.1">
    <property type="nucleotide sequence ID" value="NZ_QOVG01000010.1"/>
</dbReference>
<keyword evidence="7" id="KW-0456">Lyase</keyword>
<evidence type="ECO:0000256" key="2">
    <source>
        <dbReference type="ARBA" id="ARBA00022670"/>
    </source>
</evidence>
<dbReference type="SUPFAM" id="SSF143081">
    <property type="entry name" value="BB1717-like"/>
    <property type="match status" value="1"/>
</dbReference>
<evidence type="ECO:0000256" key="3">
    <source>
        <dbReference type="ARBA" id="ARBA00022763"/>
    </source>
</evidence>
<feature type="region of interest" description="Disordered" evidence="9">
    <location>
        <begin position="221"/>
        <end position="240"/>
    </location>
</feature>
<evidence type="ECO:0000256" key="8">
    <source>
        <dbReference type="RuleBase" id="RU364100"/>
    </source>
</evidence>
<keyword evidence="5" id="KW-0190">Covalent protein-DNA linkage</keyword>
<accession>A0ABX0AED4</accession>
<dbReference type="InterPro" id="IPR036590">
    <property type="entry name" value="SRAP-like"/>
</dbReference>
<evidence type="ECO:0000256" key="6">
    <source>
        <dbReference type="ARBA" id="ARBA00023125"/>
    </source>
</evidence>
<keyword evidence="6" id="KW-0238">DNA-binding</keyword>
<gene>
    <name evidence="10" type="ORF">DT603_14050</name>
</gene>
<dbReference type="Proteomes" id="UP001429354">
    <property type="component" value="Unassembled WGS sequence"/>
</dbReference>
<evidence type="ECO:0000313" key="11">
    <source>
        <dbReference type="Proteomes" id="UP001429354"/>
    </source>
</evidence>
<comment type="caution">
    <text evidence="10">The sequence shown here is derived from an EMBL/GenBank/DDBJ whole genome shotgun (WGS) entry which is preliminary data.</text>
</comment>
<dbReference type="PANTHER" id="PTHR13604:SF0">
    <property type="entry name" value="ABASIC SITE PROCESSING PROTEIN HMCES"/>
    <property type="match status" value="1"/>
</dbReference>